<proteinExistence type="predicted"/>
<accession>A0A3M7RBL8</accession>
<comment type="caution">
    <text evidence="1">The sequence shown here is derived from an EMBL/GenBank/DDBJ whole genome shotgun (WGS) entry which is preliminary data.</text>
</comment>
<evidence type="ECO:0000313" key="1">
    <source>
        <dbReference type="EMBL" id="RNA20930.1"/>
    </source>
</evidence>
<reference evidence="1 2" key="1">
    <citation type="journal article" date="2018" name="Sci. Rep.">
        <title>Genomic signatures of local adaptation to the degree of environmental predictability in rotifers.</title>
        <authorList>
            <person name="Franch-Gras L."/>
            <person name="Hahn C."/>
            <person name="Garcia-Roger E.M."/>
            <person name="Carmona M.J."/>
            <person name="Serra M."/>
            <person name="Gomez A."/>
        </authorList>
    </citation>
    <scope>NUCLEOTIDE SEQUENCE [LARGE SCALE GENOMIC DNA]</scope>
    <source>
        <strain evidence="1">HYR1</strain>
    </source>
</reference>
<evidence type="ECO:0000313" key="2">
    <source>
        <dbReference type="Proteomes" id="UP000276133"/>
    </source>
</evidence>
<dbReference type="AlphaFoldDB" id="A0A3M7RBL8"/>
<organism evidence="1 2">
    <name type="scientific">Brachionus plicatilis</name>
    <name type="common">Marine rotifer</name>
    <name type="synonym">Brachionus muelleri</name>
    <dbReference type="NCBI Taxonomy" id="10195"/>
    <lineage>
        <taxon>Eukaryota</taxon>
        <taxon>Metazoa</taxon>
        <taxon>Spiralia</taxon>
        <taxon>Gnathifera</taxon>
        <taxon>Rotifera</taxon>
        <taxon>Eurotatoria</taxon>
        <taxon>Monogononta</taxon>
        <taxon>Pseudotrocha</taxon>
        <taxon>Ploima</taxon>
        <taxon>Brachionidae</taxon>
        <taxon>Brachionus</taxon>
    </lineage>
</organism>
<dbReference type="EMBL" id="REGN01003758">
    <property type="protein sequence ID" value="RNA20930.1"/>
    <property type="molecule type" value="Genomic_DNA"/>
</dbReference>
<protein>
    <submittedName>
        <fullName evidence="1">Uncharacterized protein</fullName>
    </submittedName>
</protein>
<name>A0A3M7RBL8_BRAPC</name>
<dbReference type="Proteomes" id="UP000276133">
    <property type="component" value="Unassembled WGS sequence"/>
</dbReference>
<gene>
    <name evidence="1" type="ORF">BpHYR1_025523</name>
</gene>
<keyword evidence="2" id="KW-1185">Reference proteome</keyword>
<sequence>MQYSLKISSCRFYVVTRYSIRLCTDKQINKINEQTLNVNQTLEAWALATNLCFSSTRRSSVNAAKQLLIWTCNFLTIIN</sequence>